<keyword evidence="5" id="KW-0489">Methyltransferase</keyword>
<protein>
    <submittedName>
        <fullName evidence="5">Class I SAM-dependent methyltransferase family protein</fullName>
    </submittedName>
</protein>
<keyword evidence="2" id="KW-0949">S-adenosyl-L-methionine</keyword>
<evidence type="ECO:0000259" key="4">
    <source>
        <dbReference type="PROSITE" id="PS51684"/>
    </source>
</evidence>
<gene>
    <name evidence="5" type="ORF">DP107_13240</name>
</gene>
<dbReference type="Proteomes" id="UP000319894">
    <property type="component" value="Unassembled WGS sequence"/>
</dbReference>
<dbReference type="InterPro" id="IPR056744">
    <property type="entry name" value="TRM5/TYW2-like_N"/>
</dbReference>
<dbReference type="PROSITE" id="PS51684">
    <property type="entry name" value="SAM_MT_TRM5_TYW2"/>
    <property type="match status" value="1"/>
</dbReference>
<dbReference type="RefSeq" id="WP_144262640.1">
    <property type="nucleotide sequence ID" value="NZ_QMDX01000009.1"/>
</dbReference>
<dbReference type="PANTHER" id="PTHR23245:SF41">
    <property type="entry name" value="TRNA(PHE) (4-DEMETHYLWYOSINE(37)-C(7)) AMINOCARBOXYPROPYLTRANSFERASE"/>
    <property type="match status" value="1"/>
</dbReference>
<evidence type="ECO:0000313" key="5">
    <source>
        <dbReference type="EMBL" id="TSD09951.1"/>
    </source>
</evidence>
<dbReference type="PANTHER" id="PTHR23245">
    <property type="entry name" value="TRNA METHYLTRANSFERASE"/>
    <property type="match status" value="1"/>
</dbReference>
<feature type="domain" description="SAM-dependent methyltransferase TRM5/TYW2-type" evidence="4">
    <location>
        <begin position="108"/>
        <end position="351"/>
    </location>
</feature>
<dbReference type="Gene3D" id="3.40.50.150">
    <property type="entry name" value="Vaccinia Virus protein VP39"/>
    <property type="match status" value="1"/>
</dbReference>
<dbReference type="EMBL" id="QMDX01000009">
    <property type="protein sequence ID" value="TSD09951.1"/>
    <property type="molecule type" value="Genomic_DNA"/>
</dbReference>
<name>A0A554MXV0_9EURY</name>
<dbReference type="GO" id="GO:0005737">
    <property type="term" value="C:cytoplasm"/>
    <property type="evidence" value="ECO:0007669"/>
    <property type="project" value="TreeGrafter"/>
</dbReference>
<sequence>MAETADDPRDTPGLAALVPKPAAERAERELSALGVYDETRGIEAYDETRVALPVTGTDPADREGTVEAVAAVESVVAHALPSRDRTLADRPRARGWNEADIARVPGSWAVIGTVLLADFDGCPRPEVVADALLELHGEADTVLDRGPVVGRTRDPDVRVLAGTGDTETVHTEHGTRYALDLSVTMFSPGNKAERARMGEVAGADERVFDMFAGVGYFALPMARAGATVVAAELDPATYRYLVENAVLNDVTDRFRAVRADCADVDLAPVDRAVMGHYDAHERLPAAVAALRPGGHLHMHEATPEADLPDHPVGRVEAAAADAGRSCEVLDVREVKSHAEGVQHVVVDAIIG</sequence>
<dbReference type="SUPFAM" id="SSF53335">
    <property type="entry name" value="S-adenosyl-L-methionine-dependent methyltransferases"/>
    <property type="match status" value="1"/>
</dbReference>
<dbReference type="CDD" id="cd02440">
    <property type="entry name" value="AdoMet_MTases"/>
    <property type="match status" value="1"/>
</dbReference>
<dbReference type="Pfam" id="PF02475">
    <property type="entry name" value="TRM5-TYW2_MTfase"/>
    <property type="match status" value="1"/>
</dbReference>
<evidence type="ECO:0000256" key="1">
    <source>
        <dbReference type="ARBA" id="ARBA00022679"/>
    </source>
</evidence>
<dbReference type="Gene3D" id="3.30.300.110">
    <property type="entry name" value="Met-10+ protein-like domains"/>
    <property type="match status" value="1"/>
</dbReference>
<dbReference type="GO" id="GO:0030488">
    <property type="term" value="P:tRNA methylation"/>
    <property type="evidence" value="ECO:0007669"/>
    <property type="project" value="TreeGrafter"/>
</dbReference>
<comment type="caution">
    <text evidence="5">The sequence shown here is derived from an EMBL/GenBank/DDBJ whole genome shotgun (WGS) entry which is preliminary data.</text>
</comment>
<dbReference type="Pfam" id="PF25133">
    <property type="entry name" value="TYW2_N_2"/>
    <property type="match status" value="1"/>
</dbReference>
<dbReference type="InterPro" id="IPR056743">
    <property type="entry name" value="TRM5-TYW2-like_MTfase"/>
</dbReference>
<evidence type="ECO:0000256" key="2">
    <source>
        <dbReference type="ARBA" id="ARBA00022691"/>
    </source>
</evidence>
<dbReference type="OrthoDB" id="8079at2157"/>
<dbReference type="InterPro" id="IPR030382">
    <property type="entry name" value="MeTrfase_TRM5/TYW2"/>
</dbReference>
<dbReference type="InParanoid" id="A0A554MXV0"/>
<keyword evidence="1 5" id="KW-0808">Transferase</keyword>
<keyword evidence="3" id="KW-0819">tRNA processing</keyword>
<dbReference type="AlphaFoldDB" id="A0A554MXV0"/>
<dbReference type="InterPro" id="IPR029063">
    <property type="entry name" value="SAM-dependent_MTases_sf"/>
</dbReference>
<organism evidence="5 6">
    <name type="scientific">Haloglomus irregulare</name>
    <dbReference type="NCBI Taxonomy" id="2234134"/>
    <lineage>
        <taxon>Archaea</taxon>
        <taxon>Methanobacteriati</taxon>
        <taxon>Methanobacteriota</taxon>
        <taxon>Stenosarchaea group</taxon>
        <taxon>Halobacteria</taxon>
        <taxon>Halobacteriales</taxon>
        <taxon>Natronomonadaceae</taxon>
        <taxon>Haloglomus</taxon>
    </lineage>
</organism>
<dbReference type="FunCoup" id="A0A554MXV0">
    <property type="interactions" value="1"/>
</dbReference>
<accession>A0A554MXV0</accession>
<keyword evidence="6" id="KW-1185">Reference proteome</keyword>
<proteinExistence type="predicted"/>
<reference evidence="5 6" key="1">
    <citation type="submission" date="2018-06" db="EMBL/GenBank/DDBJ databases">
        <title>Natronomonas sp. F16-60 a new haloarchaeon isolated from a solar saltern of Isla Cristina, Huelva, Spain.</title>
        <authorList>
            <person name="Duran-Viseras A."/>
            <person name="Sanchez-Porro C."/>
            <person name="Ventosa A."/>
        </authorList>
    </citation>
    <scope>NUCLEOTIDE SEQUENCE [LARGE SCALE GENOMIC DNA]</scope>
    <source>
        <strain evidence="5 6">F16-60</strain>
    </source>
</reference>
<dbReference type="GO" id="GO:0008175">
    <property type="term" value="F:tRNA methyltransferase activity"/>
    <property type="evidence" value="ECO:0007669"/>
    <property type="project" value="TreeGrafter"/>
</dbReference>
<evidence type="ECO:0000313" key="6">
    <source>
        <dbReference type="Proteomes" id="UP000319894"/>
    </source>
</evidence>
<evidence type="ECO:0000256" key="3">
    <source>
        <dbReference type="ARBA" id="ARBA00022694"/>
    </source>
</evidence>